<proteinExistence type="inferred from homology"/>
<dbReference type="GO" id="GO:0008830">
    <property type="term" value="F:dTDP-4-dehydrorhamnose 3,5-epimerase activity"/>
    <property type="evidence" value="ECO:0007669"/>
    <property type="project" value="UniProtKB-UniRule"/>
</dbReference>
<dbReference type="OrthoDB" id="9800680at2"/>
<feature type="active site" description="Proton donor" evidence="5">
    <location>
        <position position="131"/>
    </location>
</feature>
<dbReference type="EC" id="5.1.3.13" evidence="3 7"/>
<comment type="similarity">
    <text evidence="7">Belongs to the dTDP-4-dehydrorhamnose 3,5-epimerase family.</text>
</comment>
<dbReference type="SUPFAM" id="SSF51182">
    <property type="entry name" value="RmlC-like cupins"/>
    <property type="match status" value="1"/>
</dbReference>
<evidence type="ECO:0000256" key="1">
    <source>
        <dbReference type="ARBA" id="ARBA00001298"/>
    </source>
</evidence>
<evidence type="ECO:0000256" key="5">
    <source>
        <dbReference type="PIRSR" id="PIRSR600888-1"/>
    </source>
</evidence>
<dbReference type="NCBIfam" id="TIGR01221">
    <property type="entry name" value="rmlC"/>
    <property type="match status" value="1"/>
</dbReference>
<evidence type="ECO:0000313" key="8">
    <source>
        <dbReference type="EMBL" id="RFZ81052.1"/>
    </source>
</evidence>
<comment type="caution">
    <text evidence="8">The sequence shown here is derived from an EMBL/GenBank/DDBJ whole genome shotgun (WGS) entry which is preliminary data.</text>
</comment>
<dbReference type="InterPro" id="IPR011051">
    <property type="entry name" value="RmlC_Cupin_sf"/>
</dbReference>
<comment type="subunit">
    <text evidence="7">Homodimer.</text>
</comment>
<dbReference type="InterPro" id="IPR014710">
    <property type="entry name" value="RmlC-like_jellyroll"/>
</dbReference>
<sequence>MNVTETIIPGVLILEPRVFTDDRGYFFESYSKRTLAELGIEADFVQDNQSMSQKGTVRGLHAQAHPFAQGKLVRVLQGSVMDVAVDARVGSPTYGRHVAVELTAANNRQLWVPAGCLHGFVTLEDNTIFTYKVTNYYDKASETGVVWNDPELAIGWGINEANAVLSAKDLELPDFKSFKSPFTYQA</sequence>
<dbReference type="PANTHER" id="PTHR21047:SF2">
    <property type="entry name" value="THYMIDINE DIPHOSPHO-4-KETO-RHAMNOSE 3,5-EPIMERASE"/>
    <property type="match status" value="1"/>
</dbReference>
<dbReference type="AlphaFoldDB" id="A0A3E2NJ73"/>
<evidence type="ECO:0000256" key="7">
    <source>
        <dbReference type="RuleBase" id="RU364069"/>
    </source>
</evidence>
<comment type="pathway">
    <text evidence="7">Carbohydrate biosynthesis; dTDP-L-rhamnose biosynthesis.</text>
</comment>
<reference evidence="8 9" key="1">
    <citation type="submission" date="2018-08" db="EMBL/GenBank/DDBJ databases">
        <title>Mucilaginibacter terrae sp. nov., isolated from manganese diggings.</title>
        <authorList>
            <person name="Huang Y."/>
            <person name="Zhou Z."/>
        </authorList>
    </citation>
    <scope>NUCLEOTIDE SEQUENCE [LARGE SCALE GENOMIC DNA]</scope>
    <source>
        <strain evidence="8 9">ZH6</strain>
    </source>
</reference>
<dbReference type="GO" id="GO:0019305">
    <property type="term" value="P:dTDP-rhamnose biosynthetic process"/>
    <property type="evidence" value="ECO:0007669"/>
    <property type="project" value="UniProtKB-UniRule"/>
</dbReference>
<keyword evidence="7 8" id="KW-0413">Isomerase</keyword>
<dbReference type="EMBL" id="QWDE01000008">
    <property type="protein sequence ID" value="RFZ81052.1"/>
    <property type="molecule type" value="Genomic_DNA"/>
</dbReference>
<name>A0A3E2NJ73_9SPHI</name>
<accession>A0A3E2NJ73</accession>
<keyword evidence="9" id="KW-1185">Reference proteome</keyword>
<evidence type="ECO:0000256" key="3">
    <source>
        <dbReference type="ARBA" id="ARBA00012098"/>
    </source>
</evidence>
<protein>
    <recommendedName>
        <fullName evidence="4 7">dTDP-4-dehydrorhamnose 3,5-epimerase</fullName>
        <ecNumber evidence="3 7">5.1.3.13</ecNumber>
    </recommendedName>
    <alternativeName>
        <fullName evidence="7">Thymidine diphospho-4-keto-rhamnose 3,5-epimerase</fullName>
    </alternativeName>
</protein>
<dbReference type="GO" id="GO:0005829">
    <property type="term" value="C:cytosol"/>
    <property type="evidence" value="ECO:0007669"/>
    <property type="project" value="TreeGrafter"/>
</dbReference>
<dbReference type="GO" id="GO:0000271">
    <property type="term" value="P:polysaccharide biosynthetic process"/>
    <property type="evidence" value="ECO:0007669"/>
    <property type="project" value="TreeGrafter"/>
</dbReference>
<dbReference type="RefSeq" id="WP_117385090.1">
    <property type="nucleotide sequence ID" value="NZ_QWDE01000008.1"/>
</dbReference>
<evidence type="ECO:0000313" key="9">
    <source>
        <dbReference type="Proteomes" id="UP000260823"/>
    </source>
</evidence>
<evidence type="ECO:0000256" key="6">
    <source>
        <dbReference type="PIRSR" id="PIRSR600888-3"/>
    </source>
</evidence>
<dbReference type="InterPro" id="IPR000888">
    <property type="entry name" value="RmlC-like"/>
</dbReference>
<evidence type="ECO:0000256" key="2">
    <source>
        <dbReference type="ARBA" id="ARBA00001997"/>
    </source>
</evidence>
<comment type="catalytic activity">
    <reaction evidence="1 7">
        <text>dTDP-4-dehydro-6-deoxy-alpha-D-glucose = dTDP-4-dehydro-beta-L-rhamnose</text>
        <dbReference type="Rhea" id="RHEA:16969"/>
        <dbReference type="ChEBI" id="CHEBI:57649"/>
        <dbReference type="ChEBI" id="CHEBI:62830"/>
        <dbReference type="EC" id="5.1.3.13"/>
    </reaction>
</comment>
<dbReference type="UniPathway" id="UPA00124"/>
<dbReference type="Gene3D" id="2.60.120.10">
    <property type="entry name" value="Jelly Rolls"/>
    <property type="match status" value="1"/>
</dbReference>
<feature type="site" description="Participates in a stacking interaction with the thymidine ring of dTDP-4-oxo-6-deoxyglucose" evidence="6">
    <location>
        <position position="137"/>
    </location>
</feature>
<evidence type="ECO:0000256" key="4">
    <source>
        <dbReference type="ARBA" id="ARBA00019595"/>
    </source>
</evidence>
<gene>
    <name evidence="8" type="primary">rfbC</name>
    <name evidence="8" type="ORF">DYU05_20750</name>
</gene>
<dbReference type="PANTHER" id="PTHR21047">
    <property type="entry name" value="DTDP-6-DEOXY-D-GLUCOSE-3,5 EPIMERASE"/>
    <property type="match status" value="1"/>
</dbReference>
<feature type="active site" description="Proton acceptor" evidence="5">
    <location>
        <position position="61"/>
    </location>
</feature>
<dbReference type="Pfam" id="PF00908">
    <property type="entry name" value="dTDP_sugar_isom"/>
    <property type="match status" value="1"/>
</dbReference>
<dbReference type="CDD" id="cd00438">
    <property type="entry name" value="cupin_RmlC"/>
    <property type="match status" value="1"/>
</dbReference>
<organism evidence="8 9">
    <name type="scientific">Mucilaginibacter terrenus</name>
    <dbReference type="NCBI Taxonomy" id="2482727"/>
    <lineage>
        <taxon>Bacteria</taxon>
        <taxon>Pseudomonadati</taxon>
        <taxon>Bacteroidota</taxon>
        <taxon>Sphingobacteriia</taxon>
        <taxon>Sphingobacteriales</taxon>
        <taxon>Sphingobacteriaceae</taxon>
        <taxon>Mucilaginibacter</taxon>
    </lineage>
</organism>
<dbReference type="Proteomes" id="UP000260823">
    <property type="component" value="Unassembled WGS sequence"/>
</dbReference>
<comment type="function">
    <text evidence="2 7">Catalyzes the epimerization of the C3' and C5'positions of dTDP-6-deoxy-D-xylo-4-hexulose, forming dTDP-6-deoxy-L-lyxo-4-hexulose.</text>
</comment>